<dbReference type="GeneID" id="112269432"/>
<dbReference type="EnsemblPlants" id="PNT60911">
    <property type="protein sequence ID" value="PNT60911"/>
    <property type="gene ID" value="BRADI_5g07891v3"/>
</dbReference>
<feature type="region of interest" description="Disordered" evidence="1">
    <location>
        <begin position="91"/>
        <end position="148"/>
    </location>
</feature>
<reference evidence="4" key="3">
    <citation type="submission" date="2018-08" db="UniProtKB">
        <authorList>
            <consortium name="EnsemblPlants"/>
        </authorList>
    </citation>
    <scope>IDENTIFICATION</scope>
    <source>
        <strain evidence="4">cv. Bd21</strain>
    </source>
</reference>
<evidence type="ECO:0000313" key="3">
    <source>
        <dbReference type="EMBL" id="PNT60911.1"/>
    </source>
</evidence>
<name>A0A2K2CFV9_BRADI</name>
<dbReference type="RefSeq" id="XP_024311930.1">
    <property type="nucleotide sequence ID" value="XM_024456162.1"/>
</dbReference>
<proteinExistence type="predicted"/>
<evidence type="ECO:0000256" key="1">
    <source>
        <dbReference type="SAM" id="MobiDB-lite"/>
    </source>
</evidence>
<dbReference type="Gramene" id="PNT60911">
    <property type="protein sequence ID" value="PNT60911"/>
    <property type="gene ID" value="BRADI_5g07891v3"/>
</dbReference>
<feature type="chain" id="PRO_5044576542" evidence="2">
    <location>
        <begin position="37"/>
        <end position="180"/>
    </location>
</feature>
<reference evidence="3" key="2">
    <citation type="submission" date="2017-06" db="EMBL/GenBank/DDBJ databases">
        <title>WGS assembly of Brachypodium distachyon.</title>
        <authorList>
            <consortium name="The International Brachypodium Initiative"/>
            <person name="Lucas S."/>
            <person name="Harmon-Smith M."/>
            <person name="Lail K."/>
            <person name="Tice H."/>
            <person name="Grimwood J."/>
            <person name="Bruce D."/>
            <person name="Barry K."/>
            <person name="Shu S."/>
            <person name="Lindquist E."/>
            <person name="Wang M."/>
            <person name="Pitluck S."/>
            <person name="Vogel J.P."/>
            <person name="Garvin D.F."/>
            <person name="Mockler T.C."/>
            <person name="Schmutz J."/>
            <person name="Rokhsar D."/>
            <person name="Bevan M.W."/>
        </authorList>
    </citation>
    <scope>NUCLEOTIDE SEQUENCE</scope>
    <source>
        <strain evidence="3">Bd21</strain>
    </source>
</reference>
<feature type="signal peptide" evidence="2">
    <location>
        <begin position="1"/>
        <end position="36"/>
    </location>
</feature>
<sequence>MFLFLASPVCSLRLCCSLLLFPVLFLASSSVAWCSARPTNVRLLLAEAPAAPGPSYPPLVSHATASLRSQCGGARPKLVIHVGGSPPLLHFSHRRRPSPSPSPLQPRPSRGPFSPSMAPLPSFISPAAAPPPLLRQPNWPLPEECDENAEGPGLSLWAAGMRQWKLSLGVAGTVLGGGQG</sequence>
<evidence type="ECO:0000256" key="2">
    <source>
        <dbReference type="SAM" id="SignalP"/>
    </source>
</evidence>
<accession>A0A2K2CFV9</accession>
<gene>
    <name evidence="4" type="primary">LOC112269432</name>
    <name evidence="3" type="ORF">BRADI_5g07891v3</name>
</gene>
<evidence type="ECO:0000313" key="5">
    <source>
        <dbReference type="Proteomes" id="UP000008810"/>
    </source>
</evidence>
<organism evidence="3">
    <name type="scientific">Brachypodium distachyon</name>
    <name type="common">Purple false brome</name>
    <name type="synonym">Trachynia distachya</name>
    <dbReference type="NCBI Taxonomy" id="15368"/>
    <lineage>
        <taxon>Eukaryota</taxon>
        <taxon>Viridiplantae</taxon>
        <taxon>Streptophyta</taxon>
        <taxon>Embryophyta</taxon>
        <taxon>Tracheophyta</taxon>
        <taxon>Spermatophyta</taxon>
        <taxon>Magnoliopsida</taxon>
        <taxon>Liliopsida</taxon>
        <taxon>Poales</taxon>
        <taxon>Poaceae</taxon>
        <taxon>BOP clade</taxon>
        <taxon>Pooideae</taxon>
        <taxon>Stipodae</taxon>
        <taxon>Brachypodieae</taxon>
        <taxon>Brachypodium</taxon>
    </lineage>
</organism>
<evidence type="ECO:0000313" key="4">
    <source>
        <dbReference type="EnsemblPlants" id="PNT60911"/>
    </source>
</evidence>
<dbReference type="Proteomes" id="UP000008810">
    <property type="component" value="Chromosome 5"/>
</dbReference>
<dbReference type="EMBL" id="CM000884">
    <property type="protein sequence ID" value="PNT60911.1"/>
    <property type="molecule type" value="Genomic_DNA"/>
</dbReference>
<keyword evidence="2" id="KW-0732">Signal</keyword>
<reference evidence="3 4" key="1">
    <citation type="journal article" date="2010" name="Nature">
        <title>Genome sequencing and analysis of the model grass Brachypodium distachyon.</title>
        <authorList>
            <consortium name="International Brachypodium Initiative"/>
        </authorList>
    </citation>
    <scope>NUCLEOTIDE SEQUENCE [LARGE SCALE GENOMIC DNA]</scope>
    <source>
        <strain evidence="3">Bd21</strain>
        <strain evidence="4">cv. Bd21</strain>
    </source>
</reference>
<keyword evidence="5" id="KW-1185">Reference proteome</keyword>
<dbReference type="AlphaFoldDB" id="A0A2K2CFV9"/>
<protein>
    <submittedName>
        <fullName evidence="3 4">Uncharacterized protein</fullName>
    </submittedName>
</protein>